<dbReference type="VEuPathDB" id="VectorBase:ACHR005868"/>
<sequence length="312" mass="35093">MMSKYLLDLSAFYSDHRQKAYIGYRTTWSTVGCVIRTIQDTFNIQSELYICSEDGIFYPECENVNLIDDGETLRILPKVQVESRQRSCTVSDDEPCKRTAPSIQQESSAYEDIESVLLGLPKPKRRRVRKRKGKRSEEEQQPSQPVQRTHVKQSTVKTNQNDHVRFPEEESQSSEEKPVDEAELPYMNLNRTMKARVVRAVSPSTLTSQQTCDNISEPVLAANIESKSTTVSNGTSSNNPIKPRIVRALGAENTVEVKREQLEANHVKAALLQQSYQPQTAEENIPIIEIDSQPTPVHGEEGTSSDTAIPAV</sequence>
<evidence type="ECO:0000313" key="4">
    <source>
        <dbReference type="Proteomes" id="UP000075881"/>
    </source>
</evidence>
<dbReference type="Proteomes" id="UP000075881">
    <property type="component" value="Unassembled WGS sequence"/>
</dbReference>
<feature type="region of interest" description="Disordered" evidence="1">
    <location>
        <begin position="291"/>
        <end position="312"/>
    </location>
</feature>
<evidence type="ECO:0000256" key="1">
    <source>
        <dbReference type="SAM" id="MobiDB-lite"/>
    </source>
</evidence>
<proteinExistence type="predicted"/>
<accession>A0A182K533</accession>
<feature type="compositionally biased region" description="Basic residues" evidence="1">
    <location>
        <begin position="122"/>
        <end position="134"/>
    </location>
</feature>
<evidence type="ECO:0000259" key="2">
    <source>
        <dbReference type="Pfam" id="PF15862"/>
    </source>
</evidence>
<dbReference type="InterPro" id="IPR031722">
    <property type="entry name" value="Coilin_N"/>
</dbReference>
<keyword evidence="4" id="KW-1185">Reference proteome</keyword>
<feature type="domain" description="Coilin N-terminal" evidence="2">
    <location>
        <begin position="7"/>
        <end position="108"/>
    </location>
</feature>
<evidence type="ECO:0000313" key="3">
    <source>
        <dbReference type="EnsemblMetazoa" id="ACHR005868-PA"/>
    </source>
</evidence>
<feature type="region of interest" description="Disordered" evidence="1">
    <location>
        <begin position="121"/>
        <end position="182"/>
    </location>
</feature>
<dbReference type="Pfam" id="PF15862">
    <property type="entry name" value="Coilin_N"/>
    <property type="match status" value="1"/>
</dbReference>
<dbReference type="AlphaFoldDB" id="A0A182K533"/>
<feature type="compositionally biased region" description="Polar residues" evidence="1">
    <location>
        <begin position="302"/>
        <end position="312"/>
    </location>
</feature>
<organism evidence="3 4">
    <name type="scientific">Anopheles christyi</name>
    <dbReference type="NCBI Taxonomy" id="43041"/>
    <lineage>
        <taxon>Eukaryota</taxon>
        <taxon>Metazoa</taxon>
        <taxon>Ecdysozoa</taxon>
        <taxon>Arthropoda</taxon>
        <taxon>Hexapoda</taxon>
        <taxon>Insecta</taxon>
        <taxon>Pterygota</taxon>
        <taxon>Neoptera</taxon>
        <taxon>Endopterygota</taxon>
        <taxon>Diptera</taxon>
        <taxon>Nematocera</taxon>
        <taxon>Culicoidea</taxon>
        <taxon>Culicidae</taxon>
        <taxon>Anophelinae</taxon>
        <taxon>Anopheles</taxon>
    </lineage>
</organism>
<reference evidence="4" key="1">
    <citation type="submission" date="2013-03" db="EMBL/GenBank/DDBJ databases">
        <title>The Genome Sequence of Anopheles christyi ACHKN1017.</title>
        <authorList>
            <consortium name="The Broad Institute Genomics Platform"/>
            <person name="Neafsey D.E."/>
            <person name="Besansky N."/>
            <person name="Walker B."/>
            <person name="Young S.K."/>
            <person name="Zeng Q."/>
            <person name="Gargeya S."/>
            <person name="Fitzgerald M."/>
            <person name="Haas B."/>
            <person name="Abouelleil A."/>
            <person name="Allen A.W."/>
            <person name="Alvarado L."/>
            <person name="Arachchi H.M."/>
            <person name="Berlin A.M."/>
            <person name="Chapman S.B."/>
            <person name="Gainer-Dewar J."/>
            <person name="Goldberg J."/>
            <person name="Griggs A."/>
            <person name="Gujja S."/>
            <person name="Hansen M."/>
            <person name="Howarth C."/>
            <person name="Imamovic A."/>
            <person name="Ireland A."/>
            <person name="Larimer J."/>
            <person name="McCowan C."/>
            <person name="Murphy C."/>
            <person name="Pearson M."/>
            <person name="Poon T.W."/>
            <person name="Priest M."/>
            <person name="Roberts A."/>
            <person name="Saif S."/>
            <person name="Shea T."/>
            <person name="Sisk P."/>
            <person name="Sykes S."/>
            <person name="Wortman J."/>
            <person name="Nusbaum C."/>
            <person name="Birren B."/>
        </authorList>
    </citation>
    <scope>NUCLEOTIDE SEQUENCE [LARGE SCALE GENOMIC DNA]</scope>
    <source>
        <strain evidence="4">ACHKN1017</strain>
    </source>
</reference>
<name>A0A182K533_9DIPT</name>
<reference evidence="3" key="2">
    <citation type="submission" date="2020-05" db="UniProtKB">
        <authorList>
            <consortium name="EnsemblMetazoa"/>
        </authorList>
    </citation>
    <scope>IDENTIFICATION</scope>
    <source>
        <strain evidence="3">ACHKN1017</strain>
    </source>
</reference>
<protein>
    <submittedName>
        <fullName evidence="3">Coilin_N domain-containing protein</fullName>
    </submittedName>
</protein>
<dbReference type="EnsemblMetazoa" id="ACHR005868-RA">
    <property type="protein sequence ID" value="ACHR005868-PA"/>
    <property type="gene ID" value="ACHR005868"/>
</dbReference>
<feature type="compositionally biased region" description="Basic and acidic residues" evidence="1">
    <location>
        <begin position="160"/>
        <end position="180"/>
    </location>
</feature>